<dbReference type="AlphaFoldDB" id="A0A1I4YQT2"/>
<evidence type="ECO:0000313" key="1">
    <source>
        <dbReference type="EMBL" id="SFN40371.1"/>
    </source>
</evidence>
<dbReference type="OrthoDB" id="9182090at2"/>
<reference evidence="2" key="1">
    <citation type="submission" date="2016-10" db="EMBL/GenBank/DDBJ databases">
        <authorList>
            <person name="Varghese N."/>
        </authorList>
    </citation>
    <scope>NUCLEOTIDE SEQUENCE [LARGE SCALE GENOMIC DNA]</scope>
    <source>
        <strain evidence="2">Nsp8</strain>
    </source>
</reference>
<protein>
    <submittedName>
        <fullName evidence="1">Uncharacterized protein</fullName>
    </submittedName>
</protein>
<dbReference type="PROSITE" id="PS51257">
    <property type="entry name" value="PROKAR_LIPOPROTEIN"/>
    <property type="match status" value="1"/>
</dbReference>
<dbReference type="RefSeq" id="WP_143071878.1">
    <property type="nucleotide sequence ID" value="NZ_FOVJ01000001.1"/>
</dbReference>
<sequence length="438" mass="48758">MWQGKRTKMYRHTKTFIFFCIIGLGLISSCVMKTTTQPAGPDNGSTINLEKITYFDIAHAYHGLLLDRQFREIKLSKAVIEQLQDSMIQSLTAMPEVSTEESDAKPYKQHRKTKPPLEKSYVKKVLSGFKFSDDQRILTKSLLIQKGIDVALPDEKLAYQWRFDLIHERSLDFLQLDLRNLDIDFSRYLNNYIDPRILAALLGSLRIDNFVETGYMRTCRSNSVPIPPNWPDSGWVNRGTLPSEYAFAGSPSNPNSEVWTYVAPGNAGLCYALPRTNTSGSVGLLGIICQSQTTGKACFWDNLNATTGRRITGRGIRLQINQLKDGSNLAENCTECHRGFNAFVVHPHTPLGSPTNRDPSVRYTPIGQSTWANPPAFSELGAGACSGCHEIAEPTPRYCGILRQAADKTMPSAATPAGWNRPTAAYAAHISYLKTRCP</sequence>
<organism evidence="1 2">
    <name type="scientific">Nitrosospira briensis</name>
    <dbReference type="NCBI Taxonomy" id="35799"/>
    <lineage>
        <taxon>Bacteria</taxon>
        <taxon>Pseudomonadati</taxon>
        <taxon>Pseudomonadota</taxon>
        <taxon>Betaproteobacteria</taxon>
        <taxon>Nitrosomonadales</taxon>
        <taxon>Nitrosomonadaceae</taxon>
        <taxon>Nitrosospira</taxon>
    </lineage>
</organism>
<keyword evidence="2" id="KW-1185">Reference proteome</keyword>
<dbReference type="Proteomes" id="UP000183107">
    <property type="component" value="Unassembled WGS sequence"/>
</dbReference>
<proteinExistence type="predicted"/>
<gene>
    <name evidence="1" type="ORF">SAMN05216386_0837</name>
</gene>
<evidence type="ECO:0000313" key="2">
    <source>
        <dbReference type="Proteomes" id="UP000183107"/>
    </source>
</evidence>
<accession>A0A1I4YQT2</accession>
<name>A0A1I4YQT2_9PROT</name>
<dbReference type="EMBL" id="FOVJ01000001">
    <property type="protein sequence ID" value="SFN40371.1"/>
    <property type="molecule type" value="Genomic_DNA"/>
</dbReference>